<dbReference type="SUPFAM" id="SSF53822">
    <property type="entry name" value="Periplasmic binding protein-like I"/>
    <property type="match status" value="1"/>
</dbReference>
<dbReference type="InterPro" id="IPR000843">
    <property type="entry name" value="HTH_LacI"/>
</dbReference>
<dbReference type="InterPro" id="IPR046335">
    <property type="entry name" value="LacI/GalR-like_sensor"/>
</dbReference>
<organism evidence="5 6">
    <name type="scientific">Acholeplasma brassicae</name>
    <dbReference type="NCBI Taxonomy" id="61635"/>
    <lineage>
        <taxon>Bacteria</taxon>
        <taxon>Bacillati</taxon>
        <taxon>Mycoplasmatota</taxon>
        <taxon>Mollicutes</taxon>
        <taxon>Acholeplasmatales</taxon>
        <taxon>Acholeplasmataceae</taxon>
        <taxon>Acholeplasma</taxon>
    </lineage>
</organism>
<sequence length="317" mass="35543">MATIKDVAKRAGVSISTASYALNNQPNVHEDTRARILKAAEELDYYPNANARNLKTKKTGNVGVFIYGFGGPIFSDILEGIRNQLQKHGFNIIVTSGKSSSVLLKERQVDAAIVFDNNILDEVLIQYAKTSPLIVLDRTLESDNIYHSMIDNEGLTYQFIEKMIEKGYKKFSYLSGPKDAYNNQERLVGFKRALEDHKLKMNRFLEGDFTIHGGHEIGLNLNIETGHEFIFCANDESAIGLIQGLNQRGIKVPEQLAVSGFDGIYLSEYIQPKLSTIEIDHYGWGKLIAKFIIAKLQKTSADNLEHPEAKIILRESC</sequence>
<dbReference type="AlphaFoldDB" id="U4KMT6"/>
<evidence type="ECO:0000256" key="1">
    <source>
        <dbReference type="ARBA" id="ARBA00023015"/>
    </source>
</evidence>
<evidence type="ECO:0000256" key="3">
    <source>
        <dbReference type="ARBA" id="ARBA00023163"/>
    </source>
</evidence>
<dbReference type="GO" id="GO:0000976">
    <property type="term" value="F:transcription cis-regulatory region binding"/>
    <property type="evidence" value="ECO:0007669"/>
    <property type="project" value="TreeGrafter"/>
</dbReference>
<proteinExistence type="predicted"/>
<keyword evidence="1" id="KW-0805">Transcription regulation</keyword>
<evidence type="ECO:0000259" key="4">
    <source>
        <dbReference type="PROSITE" id="PS50932"/>
    </source>
</evidence>
<evidence type="ECO:0000256" key="2">
    <source>
        <dbReference type="ARBA" id="ARBA00023125"/>
    </source>
</evidence>
<accession>U4KMT6</accession>
<gene>
    <name evidence="5" type="ORF">BN85304690</name>
</gene>
<dbReference type="EMBL" id="FO681348">
    <property type="protein sequence ID" value="CCV65490.1"/>
    <property type="molecule type" value="Genomic_DNA"/>
</dbReference>
<dbReference type="PROSITE" id="PS00356">
    <property type="entry name" value="HTH_LACI_1"/>
    <property type="match status" value="1"/>
</dbReference>
<keyword evidence="6" id="KW-1185">Reference proteome</keyword>
<dbReference type="PROSITE" id="PS50932">
    <property type="entry name" value="HTH_LACI_2"/>
    <property type="match status" value="1"/>
</dbReference>
<dbReference type="PANTHER" id="PTHR30146">
    <property type="entry name" value="LACI-RELATED TRANSCRIPTIONAL REPRESSOR"/>
    <property type="match status" value="1"/>
</dbReference>
<dbReference type="PANTHER" id="PTHR30146:SF109">
    <property type="entry name" value="HTH-TYPE TRANSCRIPTIONAL REGULATOR GALS"/>
    <property type="match status" value="1"/>
</dbReference>
<dbReference type="SMART" id="SM00354">
    <property type="entry name" value="HTH_LACI"/>
    <property type="match status" value="1"/>
</dbReference>
<name>U4KMT6_9MOLU</name>
<dbReference type="OrthoDB" id="9789891at2"/>
<evidence type="ECO:0000313" key="5">
    <source>
        <dbReference type="EMBL" id="CCV65490.1"/>
    </source>
</evidence>
<dbReference type="InterPro" id="IPR028082">
    <property type="entry name" value="Peripla_BP_I"/>
</dbReference>
<dbReference type="RefSeq" id="WP_030004349.1">
    <property type="nucleotide sequence ID" value="NC_022549.1"/>
</dbReference>
<dbReference type="Pfam" id="PF13377">
    <property type="entry name" value="Peripla_BP_3"/>
    <property type="match status" value="1"/>
</dbReference>
<dbReference type="CDD" id="cd06267">
    <property type="entry name" value="PBP1_LacI_sugar_binding-like"/>
    <property type="match status" value="1"/>
</dbReference>
<dbReference type="CDD" id="cd01392">
    <property type="entry name" value="HTH_LacI"/>
    <property type="match status" value="1"/>
</dbReference>
<keyword evidence="2" id="KW-0238">DNA-binding</keyword>
<dbReference type="Gene3D" id="1.10.260.40">
    <property type="entry name" value="lambda repressor-like DNA-binding domains"/>
    <property type="match status" value="1"/>
</dbReference>
<dbReference type="SUPFAM" id="SSF47413">
    <property type="entry name" value="lambda repressor-like DNA-binding domains"/>
    <property type="match status" value="1"/>
</dbReference>
<protein>
    <submittedName>
        <fullName evidence="5">Sugar-binding transcriptional regulator, LacI family</fullName>
    </submittedName>
</protein>
<dbReference type="Proteomes" id="UP000032737">
    <property type="component" value="Chromosome"/>
</dbReference>
<dbReference type="Gene3D" id="3.40.50.2300">
    <property type="match status" value="2"/>
</dbReference>
<keyword evidence="3" id="KW-0804">Transcription</keyword>
<feature type="domain" description="HTH lacI-type" evidence="4">
    <location>
        <begin position="2"/>
        <end position="56"/>
    </location>
</feature>
<dbReference type="InterPro" id="IPR010982">
    <property type="entry name" value="Lambda_DNA-bd_dom_sf"/>
</dbReference>
<reference evidence="5 6" key="1">
    <citation type="journal article" date="2013" name="J. Mol. Microbiol. Biotechnol.">
        <title>Analysis of the Complete Genomes of Acholeplasma brassicae , A. palmae and A. laidlawii and Their Comparison to the Obligate Parasites from ' Candidatus Phytoplasma'.</title>
        <authorList>
            <person name="Kube M."/>
            <person name="Siewert C."/>
            <person name="Migdoll A.M."/>
            <person name="Duduk B."/>
            <person name="Holz S."/>
            <person name="Rabus R."/>
            <person name="Seemuller E."/>
            <person name="Mitrovic J."/>
            <person name="Muller I."/>
            <person name="Buttner C."/>
            <person name="Reinhardt R."/>
        </authorList>
    </citation>
    <scope>NUCLEOTIDE SEQUENCE [LARGE SCALE GENOMIC DNA]</scope>
    <source>
        <strain evidence="6">0502</strain>
    </source>
</reference>
<dbReference type="Pfam" id="PF00356">
    <property type="entry name" value="LacI"/>
    <property type="match status" value="1"/>
</dbReference>
<dbReference type="HOGENOM" id="CLU_037628_6_2_14"/>
<dbReference type="STRING" id="61635.BN85304690"/>
<dbReference type="KEGG" id="abra:BN85304690"/>
<evidence type="ECO:0000313" key="6">
    <source>
        <dbReference type="Proteomes" id="UP000032737"/>
    </source>
</evidence>
<dbReference type="GO" id="GO:0003700">
    <property type="term" value="F:DNA-binding transcription factor activity"/>
    <property type="evidence" value="ECO:0007669"/>
    <property type="project" value="TreeGrafter"/>
</dbReference>